<evidence type="ECO:0000313" key="1">
    <source>
        <dbReference type="EMBL" id="KAF7396120.1"/>
    </source>
</evidence>
<proteinExistence type="predicted"/>
<organism evidence="1 2">
    <name type="scientific">Vespula vulgaris</name>
    <name type="common">Yellow jacket</name>
    <name type="synonym">Wasp</name>
    <dbReference type="NCBI Taxonomy" id="7454"/>
    <lineage>
        <taxon>Eukaryota</taxon>
        <taxon>Metazoa</taxon>
        <taxon>Ecdysozoa</taxon>
        <taxon>Arthropoda</taxon>
        <taxon>Hexapoda</taxon>
        <taxon>Insecta</taxon>
        <taxon>Pterygota</taxon>
        <taxon>Neoptera</taxon>
        <taxon>Endopterygota</taxon>
        <taxon>Hymenoptera</taxon>
        <taxon>Apocrita</taxon>
        <taxon>Aculeata</taxon>
        <taxon>Vespoidea</taxon>
        <taxon>Vespidae</taxon>
        <taxon>Vespinae</taxon>
        <taxon>Vespula</taxon>
    </lineage>
</organism>
<comment type="caution">
    <text evidence="1">The sequence shown here is derived from an EMBL/GenBank/DDBJ whole genome shotgun (WGS) entry which is preliminary data.</text>
</comment>
<evidence type="ECO:0000313" key="2">
    <source>
        <dbReference type="Proteomes" id="UP000614350"/>
    </source>
</evidence>
<protein>
    <submittedName>
        <fullName evidence="1">Uncharacterized protein</fullName>
    </submittedName>
</protein>
<dbReference type="Proteomes" id="UP000614350">
    <property type="component" value="Unassembled WGS sequence"/>
</dbReference>
<name>A0A834N452_VESVU</name>
<reference evidence="1" key="1">
    <citation type="journal article" date="2020" name="G3 (Bethesda)">
        <title>High-Quality Assemblies for Three Invasive Social Wasps from the &lt;i&gt;Vespula&lt;/i&gt; Genus.</title>
        <authorList>
            <person name="Harrop T.W.R."/>
            <person name="Guhlin J."/>
            <person name="McLaughlin G.M."/>
            <person name="Permina E."/>
            <person name="Stockwell P."/>
            <person name="Gilligan J."/>
            <person name="Le Lec M.F."/>
            <person name="Gruber M.A.M."/>
            <person name="Quinn O."/>
            <person name="Lovegrove M."/>
            <person name="Duncan E.J."/>
            <person name="Remnant E.J."/>
            <person name="Van Eeckhoven J."/>
            <person name="Graham B."/>
            <person name="Knapp R.A."/>
            <person name="Langford K.W."/>
            <person name="Kronenberg Z."/>
            <person name="Press M.O."/>
            <person name="Eacker S.M."/>
            <person name="Wilson-Rankin E.E."/>
            <person name="Purcell J."/>
            <person name="Lester P.J."/>
            <person name="Dearden P.K."/>
        </authorList>
    </citation>
    <scope>NUCLEOTIDE SEQUENCE</scope>
    <source>
        <strain evidence="1">Marl-1</strain>
    </source>
</reference>
<dbReference type="EMBL" id="JACSEA010000007">
    <property type="protein sequence ID" value="KAF7396120.1"/>
    <property type="molecule type" value="Genomic_DNA"/>
</dbReference>
<sequence>MEELSAVKFGSLLIEIEDTPIDITNIIEKVKPPLIYIQAKTIEPLSNKQNRFKIQINENLNCNIPIKKPVYIKNTIEYLTNNPRSSLHMHYFFHGQQHNGPLISKLHITEDNTKKESKIEIAAKAVKRLNKPIVQIPALRKSDGSWARSFSKQASTFVKHLH</sequence>
<dbReference type="AlphaFoldDB" id="A0A834N452"/>
<accession>A0A834N452</accession>
<keyword evidence="2" id="KW-1185">Reference proteome</keyword>
<gene>
    <name evidence="1" type="ORF">HZH66_006982</name>
</gene>